<dbReference type="InterPro" id="IPR026838">
    <property type="entry name" value="YheC/D"/>
</dbReference>
<protein>
    <submittedName>
        <fullName evidence="1">Uncharacterized protein</fullName>
    </submittedName>
</protein>
<comment type="caution">
    <text evidence="1">The sequence shown here is derived from an EMBL/GenBank/DDBJ whole genome shotgun (WGS) entry which is preliminary data.</text>
</comment>
<gene>
    <name evidence="1" type="ORF">EBO34_15985</name>
</gene>
<dbReference type="Proteomes" id="UP000278746">
    <property type="component" value="Unassembled WGS sequence"/>
</dbReference>
<proteinExistence type="predicted"/>
<name>A0A3M7TN92_9BACI</name>
<keyword evidence="2" id="KW-1185">Reference proteome</keyword>
<accession>A0A3M7TN92</accession>
<dbReference type="Pfam" id="PF14398">
    <property type="entry name" value="ATPgrasp_YheCD"/>
    <property type="match status" value="1"/>
</dbReference>
<evidence type="ECO:0000313" key="1">
    <source>
        <dbReference type="EMBL" id="RNA66714.1"/>
    </source>
</evidence>
<reference evidence="1 2" key="1">
    <citation type="submission" date="2018-10" db="EMBL/GenBank/DDBJ databases">
        <title>Bacillus Keqinensis sp. nov., a moderately halophilic bacterium isolated from a saline-alkaline lake.</title>
        <authorList>
            <person name="Wang H."/>
        </authorList>
    </citation>
    <scope>NUCLEOTIDE SEQUENCE [LARGE SCALE GENOMIC DNA]</scope>
    <source>
        <strain evidence="1 2">KQ-3</strain>
    </source>
</reference>
<evidence type="ECO:0000313" key="2">
    <source>
        <dbReference type="Proteomes" id="UP000278746"/>
    </source>
</evidence>
<dbReference type="AlphaFoldDB" id="A0A3M7TN92"/>
<organism evidence="1 2">
    <name type="scientific">Alteribacter keqinensis</name>
    <dbReference type="NCBI Taxonomy" id="2483800"/>
    <lineage>
        <taxon>Bacteria</taxon>
        <taxon>Bacillati</taxon>
        <taxon>Bacillota</taxon>
        <taxon>Bacilli</taxon>
        <taxon>Bacillales</taxon>
        <taxon>Bacillaceae</taxon>
        <taxon>Alteribacter</taxon>
    </lineage>
</organism>
<sequence length="79" mass="9448">MLSTERAVYIKPSKTSQGKGISHLKMDKMQFVLTDNEGNRKYYSSLDQFINKFRKRSYLIQEEVLIRKKDRKIDSLKFK</sequence>
<dbReference type="EMBL" id="RHIB01000003">
    <property type="protein sequence ID" value="RNA66714.1"/>
    <property type="molecule type" value="Genomic_DNA"/>
</dbReference>